<reference evidence="2" key="3">
    <citation type="submission" date="2022-06" db="EMBL/GenBank/DDBJ databases">
        <title>Genomic Encyclopedia of Type Strains, Phase III (KMG-III): the genomes of soil and plant-associated and newly described type strains.</title>
        <authorList>
            <person name="Whitman W."/>
        </authorList>
    </citation>
    <scope>NUCLEOTIDE SEQUENCE</scope>
    <source>
        <strain evidence="2">CPCC 202695</strain>
    </source>
</reference>
<dbReference type="RefSeq" id="WP_092669010.1">
    <property type="nucleotide sequence ID" value="NZ_BMDN01000007.1"/>
</dbReference>
<evidence type="ECO:0000256" key="1">
    <source>
        <dbReference type="SAM" id="SignalP"/>
    </source>
</evidence>
<dbReference type="EMBL" id="LT629755">
    <property type="protein sequence ID" value="SDR92210.1"/>
    <property type="molecule type" value="Genomic_DNA"/>
</dbReference>
<organism evidence="3 4">
    <name type="scientific">Agromyces flavus</name>
    <dbReference type="NCBI Taxonomy" id="589382"/>
    <lineage>
        <taxon>Bacteria</taxon>
        <taxon>Bacillati</taxon>
        <taxon>Actinomycetota</taxon>
        <taxon>Actinomycetes</taxon>
        <taxon>Micrococcales</taxon>
        <taxon>Microbacteriaceae</taxon>
        <taxon>Agromyces</taxon>
    </lineage>
</organism>
<reference evidence="4" key="2">
    <citation type="submission" date="2016-10" db="EMBL/GenBank/DDBJ databases">
        <authorList>
            <person name="Varghese N."/>
            <person name="Submissions S."/>
        </authorList>
    </citation>
    <scope>NUCLEOTIDE SEQUENCE [LARGE SCALE GENOMIC DNA]</scope>
    <source>
        <strain evidence="4">CPCC 202695</strain>
    </source>
</reference>
<evidence type="ECO:0000313" key="5">
    <source>
        <dbReference type="Proteomes" id="UP000893823"/>
    </source>
</evidence>
<proteinExistence type="predicted"/>
<evidence type="ECO:0000313" key="4">
    <source>
        <dbReference type="Proteomes" id="UP000199482"/>
    </source>
</evidence>
<keyword evidence="1" id="KW-0732">Signal</keyword>
<evidence type="ECO:0000313" key="2">
    <source>
        <dbReference type="EMBL" id="MCP2369177.1"/>
    </source>
</evidence>
<reference evidence="3" key="1">
    <citation type="submission" date="2016-10" db="EMBL/GenBank/DDBJ databases">
        <authorList>
            <person name="de Groot N.N."/>
        </authorList>
    </citation>
    <scope>NUCLEOTIDE SEQUENCE [LARGE SCALE GENOMIC DNA]</scope>
    <source>
        <strain evidence="3">CPCC 202695</strain>
    </source>
</reference>
<name>A0A1H1MZW2_9MICO</name>
<sequence length="156" mass="15677">MESTRIRPGIGVMTVALFAAGAVLLGTSSAQAAGVSGPGFYVDGVQYRTVGTPTDLTGTGAPASSYQPIYAFPAGTQVNVATAAPGDTGYRGGRWQVYPVSLPNGYDAALSSGDLDHDGVLDSDDEVRAAATAGDLVIGDATASFECPVIPVPASH</sequence>
<gene>
    <name evidence="2" type="ORF">BCL57_003360</name>
    <name evidence="3" type="ORF">SAMN04489721_0510</name>
</gene>
<evidence type="ECO:0008006" key="6">
    <source>
        <dbReference type="Google" id="ProtNLM"/>
    </source>
</evidence>
<feature type="chain" id="PRO_5009255019" description="EF-hand domain-containing protein" evidence="1">
    <location>
        <begin position="33"/>
        <end position="156"/>
    </location>
</feature>
<protein>
    <recommendedName>
        <fullName evidence="6">EF-hand domain-containing protein</fullName>
    </recommendedName>
</protein>
<dbReference type="EMBL" id="SODL02000007">
    <property type="protein sequence ID" value="MCP2369177.1"/>
    <property type="molecule type" value="Genomic_DNA"/>
</dbReference>
<dbReference type="Proteomes" id="UP000893823">
    <property type="component" value="Unassembled WGS sequence"/>
</dbReference>
<evidence type="ECO:0000313" key="3">
    <source>
        <dbReference type="EMBL" id="SDR92210.1"/>
    </source>
</evidence>
<keyword evidence="5" id="KW-1185">Reference proteome</keyword>
<dbReference type="AlphaFoldDB" id="A0A1H1MZW2"/>
<feature type="signal peptide" evidence="1">
    <location>
        <begin position="1"/>
        <end position="32"/>
    </location>
</feature>
<dbReference type="STRING" id="589382.SAMN04489721_0510"/>
<dbReference type="Proteomes" id="UP000199482">
    <property type="component" value="Chromosome I"/>
</dbReference>
<accession>A0A1H1MZW2</accession>